<evidence type="ECO:0000259" key="13">
    <source>
        <dbReference type="Pfam" id="PF00133"/>
    </source>
</evidence>
<dbReference type="PROSITE" id="PS00178">
    <property type="entry name" value="AA_TRNA_LIGASE_I"/>
    <property type="match status" value="1"/>
</dbReference>
<proteinExistence type="inferred from homology"/>
<dbReference type="GO" id="GO:0002161">
    <property type="term" value="F:aminoacyl-tRNA deacylase activity"/>
    <property type="evidence" value="ECO:0007669"/>
    <property type="project" value="InterPro"/>
</dbReference>
<dbReference type="InterPro" id="IPR001412">
    <property type="entry name" value="aa-tRNA-synth_I_CS"/>
</dbReference>
<dbReference type="InterPro" id="IPR014729">
    <property type="entry name" value="Rossmann-like_a/b/a_fold"/>
</dbReference>
<comment type="subcellular location">
    <subcellularLocation>
        <location evidence="1 11">Cytoplasm</location>
    </subcellularLocation>
</comment>
<dbReference type="SUPFAM" id="SSF52374">
    <property type="entry name" value="Nucleotidylyl transferase"/>
    <property type="match status" value="1"/>
</dbReference>
<evidence type="ECO:0000256" key="8">
    <source>
        <dbReference type="ARBA" id="ARBA00047552"/>
    </source>
</evidence>
<evidence type="ECO:0000256" key="11">
    <source>
        <dbReference type="HAMAP-Rule" id="MF_02005"/>
    </source>
</evidence>
<feature type="short sequence motif" description="'HIGH' region" evidence="11">
    <location>
        <begin position="45"/>
        <end position="55"/>
    </location>
</feature>
<evidence type="ECO:0000256" key="1">
    <source>
        <dbReference type="ARBA" id="ARBA00004496"/>
    </source>
</evidence>
<comment type="catalytic activity">
    <reaction evidence="8 11">
        <text>tRNA(Val) + L-valine + ATP = L-valyl-tRNA(Val) + AMP + diphosphate</text>
        <dbReference type="Rhea" id="RHEA:10704"/>
        <dbReference type="Rhea" id="RHEA-COMP:9672"/>
        <dbReference type="Rhea" id="RHEA-COMP:9708"/>
        <dbReference type="ChEBI" id="CHEBI:30616"/>
        <dbReference type="ChEBI" id="CHEBI:33019"/>
        <dbReference type="ChEBI" id="CHEBI:57762"/>
        <dbReference type="ChEBI" id="CHEBI:78442"/>
        <dbReference type="ChEBI" id="CHEBI:78537"/>
        <dbReference type="ChEBI" id="CHEBI:456215"/>
        <dbReference type="EC" id="6.1.1.9"/>
    </reaction>
</comment>
<comment type="similarity">
    <text evidence="10 11">Belongs to the class-I aminoacyl-tRNA synthetase family. ValS type 2 subfamily.</text>
</comment>
<evidence type="ECO:0000256" key="5">
    <source>
        <dbReference type="ARBA" id="ARBA00022840"/>
    </source>
</evidence>
<protein>
    <recommendedName>
        <fullName evidence="11">Valine--tRNA ligase</fullName>
        <ecNumber evidence="11">6.1.1.9</ecNumber>
    </recommendedName>
    <alternativeName>
        <fullName evidence="11">Valyl-tRNA synthetase</fullName>
        <shortName evidence="11">ValRS</shortName>
    </alternativeName>
</protein>
<dbReference type="SUPFAM" id="SSF50677">
    <property type="entry name" value="ValRS/IleRS/LeuRS editing domain"/>
    <property type="match status" value="1"/>
</dbReference>
<dbReference type="CDD" id="cd07962">
    <property type="entry name" value="Anticodon_Ia_Val"/>
    <property type="match status" value="1"/>
</dbReference>
<dbReference type="Gene3D" id="3.30.720.200">
    <property type="match status" value="1"/>
</dbReference>
<accession>A0A8U0A4S2</accession>
<dbReference type="Gene3D" id="3.40.50.620">
    <property type="entry name" value="HUPs"/>
    <property type="match status" value="2"/>
</dbReference>
<evidence type="ECO:0000313" key="16">
    <source>
        <dbReference type="Proteomes" id="UP000831768"/>
    </source>
</evidence>
<dbReference type="InterPro" id="IPR022874">
    <property type="entry name" value="Valine-tRNA_ligase_type_2"/>
</dbReference>
<dbReference type="InterPro" id="IPR002303">
    <property type="entry name" value="Valyl-tRNA_ligase"/>
</dbReference>
<evidence type="ECO:0000256" key="3">
    <source>
        <dbReference type="ARBA" id="ARBA00022598"/>
    </source>
</evidence>
<organism evidence="15 16">
    <name type="scientific">Halocatena salina</name>
    <dbReference type="NCBI Taxonomy" id="2934340"/>
    <lineage>
        <taxon>Archaea</taxon>
        <taxon>Methanobacteriati</taxon>
        <taxon>Methanobacteriota</taxon>
        <taxon>Stenosarchaea group</taxon>
        <taxon>Halobacteria</taxon>
        <taxon>Halobacteriales</taxon>
        <taxon>Natronomonadaceae</taxon>
        <taxon>Halocatena</taxon>
    </lineage>
</organism>
<dbReference type="Gene3D" id="1.10.730.10">
    <property type="entry name" value="Isoleucyl-tRNA Synthetase, Domain 1"/>
    <property type="match status" value="1"/>
</dbReference>
<dbReference type="EMBL" id="CP096019">
    <property type="protein sequence ID" value="UPM44034.1"/>
    <property type="molecule type" value="Genomic_DNA"/>
</dbReference>
<dbReference type="Pfam" id="PF08264">
    <property type="entry name" value="Anticodon_1"/>
    <property type="match status" value="1"/>
</dbReference>
<feature type="domain" description="Methionyl/Valyl/Leucyl/Isoleucyl-tRNA synthetase anticodon-binding" evidence="14">
    <location>
        <begin position="633"/>
        <end position="776"/>
    </location>
</feature>
<feature type="region of interest" description="Disordered" evidence="12">
    <location>
        <begin position="207"/>
        <end position="236"/>
    </location>
</feature>
<evidence type="ECO:0000256" key="10">
    <source>
        <dbReference type="ARBA" id="ARBA00061452"/>
    </source>
</evidence>
<dbReference type="GO" id="GO:0005829">
    <property type="term" value="C:cytosol"/>
    <property type="evidence" value="ECO:0007669"/>
    <property type="project" value="TreeGrafter"/>
</dbReference>
<dbReference type="InterPro" id="IPR033705">
    <property type="entry name" value="Anticodon_Ia_Val"/>
</dbReference>
<dbReference type="CDD" id="cd00817">
    <property type="entry name" value="ValRS_core"/>
    <property type="match status" value="1"/>
</dbReference>
<dbReference type="HAMAP" id="MF_02005">
    <property type="entry name" value="Val_tRNA_synth_type2"/>
    <property type="match status" value="1"/>
</dbReference>
<evidence type="ECO:0000256" key="6">
    <source>
        <dbReference type="ARBA" id="ARBA00022917"/>
    </source>
</evidence>
<evidence type="ECO:0000256" key="4">
    <source>
        <dbReference type="ARBA" id="ARBA00022741"/>
    </source>
</evidence>
<dbReference type="InterPro" id="IPR009008">
    <property type="entry name" value="Val/Leu/Ile-tRNA-synth_edit"/>
</dbReference>
<keyword evidence="5 11" id="KW-0067">ATP-binding</keyword>
<gene>
    <name evidence="11" type="primary">valS</name>
    <name evidence="15" type="ORF">MW046_06215</name>
</gene>
<dbReference type="PANTHER" id="PTHR11946">
    <property type="entry name" value="VALYL-TRNA SYNTHETASES"/>
    <property type="match status" value="1"/>
</dbReference>
<dbReference type="NCBIfam" id="NF009687">
    <property type="entry name" value="PRK13208.1"/>
    <property type="match status" value="1"/>
</dbReference>
<dbReference type="NCBIfam" id="TIGR00422">
    <property type="entry name" value="valS"/>
    <property type="match status" value="1"/>
</dbReference>
<dbReference type="KEGG" id="haad:MW046_06215"/>
<comment type="function">
    <text evidence="9 11">Catalyzes the attachment of valine to tRNA(Val). As ValRS can inadvertently accommodate and process structurally similar amino acids such as threonine, to avoid such errors, it has a 'posttransfer' editing activity that hydrolyzes mischarged Thr-tRNA(Val) in a tRNA-dependent manner.</text>
</comment>
<evidence type="ECO:0000256" key="2">
    <source>
        <dbReference type="ARBA" id="ARBA00022490"/>
    </source>
</evidence>
<dbReference type="PANTHER" id="PTHR11946:SF93">
    <property type="entry name" value="VALINE--TRNA LIGASE, CHLOROPLASTIC_MITOCHONDRIAL 2"/>
    <property type="match status" value="1"/>
</dbReference>
<dbReference type="InterPro" id="IPR009080">
    <property type="entry name" value="tRNAsynth_Ia_anticodon-bd"/>
</dbReference>
<dbReference type="Pfam" id="PF00133">
    <property type="entry name" value="tRNA-synt_1"/>
    <property type="match status" value="1"/>
</dbReference>
<keyword evidence="6 11" id="KW-0648">Protein biosynthesis</keyword>
<name>A0A8U0A4S2_9EURY</name>
<dbReference type="AlphaFoldDB" id="A0A8U0A4S2"/>
<feature type="compositionally biased region" description="Polar residues" evidence="12">
    <location>
        <begin position="225"/>
        <end position="234"/>
    </location>
</feature>
<keyword evidence="4 11" id="KW-0547">Nucleotide-binding</keyword>
<dbReference type="SUPFAM" id="SSF47323">
    <property type="entry name" value="Anticodon-binding domain of a subclass of class I aminoacyl-tRNA synthetases"/>
    <property type="match status" value="1"/>
</dbReference>
<keyword evidence="3 11" id="KW-0436">Ligase</keyword>
<sequence length="904" mass="102506">MTEIENEYDPDSIEQKWRERWQEMGVYQYRDDEERPDYVIDTPPPYPTGNFHIGNSLGWCYMDFAARYHRLCGDDVLFPQGWDCHGLPTEVKVEENHDIHRTDVPREEFRELCIEHTESQIDAMYETMLDLGFSQDWSHEFRTMDPEYWGETQRSFVRMAEEGYVYRDDHPVNWCPRCETAIADAEVETDDRTGTLYYLTFSSASEEQRSSGSRTQSGDSEEQHTSGSRTQSGDSDAIEIATTRPELLAACVGIAVDPDDERYADRIGETFEVPLFEQEVELFADDEVDSTFGTGAVMVCTFGDKQDVTWWAEHDLDLRPVITESGHLAELAGEFEGLGVNEAKEEIAQALAAADVLNDRESIEQSVGICWRCDTPIEILSKDQWFVRVNQEEILETAREIEWIPEHMYARLEEWAEGMDWDWVISRQRVFATPIPAWFCEECGHIHTADEDALPVDPTETDPGHPCPECESTEWVGETDVMDTWMDSSITPLYVTGWPESSFESVQLREQGHDIIRTWAFYTILRTAALEDERPWDRALINGMVFGEDGHKMSKSKGNFVEPKEVISEHSADAFRQAIALGGQPGTDIQFQWKEVTSASRFLTKVWNITKFASNHFDADTPSIQDPAYRDADKWILIRCAEVADRVQEHMDAHRFDAALRELREFIWHDLADDYLELLKGRLYEGRPGERNAARHALYTALSASLRMLSPFAPFLTEEAYQTLPAGAESVHTETWPSLQTFDADAAQRGQLIVDVASAIRGWKSDAGMALNAELDRIELFVDRDGERPAIDTYDLSSAVNAPVYIETGRPNIELVPVGVDPDHSVIGPQFRDRAGAVVSALEATDPAELKAQIETNGEISVDVEDDTVVLDPEAVDILEEQRAASGEEVDVIELDEGTILIYS</sequence>
<evidence type="ECO:0000313" key="15">
    <source>
        <dbReference type="EMBL" id="UPM44034.1"/>
    </source>
</evidence>
<evidence type="ECO:0000256" key="12">
    <source>
        <dbReference type="SAM" id="MobiDB-lite"/>
    </source>
</evidence>
<dbReference type="GO" id="GO:0006438">
    <property type="term" value="P:valyl-tRNA aminoacylation"/>
    <property type="evidence" value="ECO:0007669"/>
    <property type="project" value="UniProtKB-UniRule"/>
</dbReference>
<dbReference type="PRINTS" id="PR00986">
    <property type="entry name" value="TRNASYNTHVAL"/>
</dbReference>
<feature type="short sequence motif" description="'KMSKS' region" evidence="11">
    <location>
        <begin position="552"/>
        <end position="556"/>
    </location>
</feature>
<keyword evidence="16" id="KW-1185">Reference proteome</keyword>
<dbReference type="RefSeq" id="WP_247994691.1">
    <property type="nucleotide sequence ID" value="NZ_CP096019.1"/>
</dbReference>
<keyword evidence="7 11" id="KW-0030">Aminoacyl-tRNA synthetase</keyword>
<dbReference type="Proteomes" id="UP000831768">
    <property type="component" value="Chromosome"/>
</dbReference>
<feature type="domain" description="Aminoacyl-tRNA synthetase class Ia" evidence="13">
    <location>
        <begin position="17"/>
        <end position="591"/>
    </location>
</feature>
<dbReference type="InterPro" id="IPR002300">
    <property type="entry name" value="aa-tRNA-synth_Ia"/>
</dbReference>
<dbReference type="InterPro" id="IPR013155">
    <property type="entry name" value="M/V/L/I-tRNA-synth_anticd-bd"/>
</dbReference>
<evidence type="ECO:0000256" key="7">
    <source>
        <dbReference type="ARBA" id="ARBA00023146"/>
    </source>
</evidence>
<evidence type="ECO:0000259" key="14">
    <source>
        <dbReference type="Pfam" id="PF08264"/>
    </source>
</evidence>
<dbReference type="FunFam" id="3.40.50.620:FF:000192">
    <property type="entry name" value="Valine--tRNA ligase"/>
    <property type="match status" value="1"/>
</dbReference>
<dbReference type="EC" id="6.1.1.9" evidence="11"/>
<dbReference type="GO" id="GO:0005524">
    <property type="term" value="F:ATP binding"/>
    <property type="evidence" value="ECO:0007669"/>
    <property type="project" value="UniProtKB-UniRule"/>
</dbReference>
<dbReference type="GeneID" id="71927624"/>
<evidence type="ECO:0000256" key="9">
    <source>
        <dbReference type="ARBA" id="ARBA00055630"/>
    </source>
</evidence>
<comment type="domain">
    <text evidence="11">ValRS has two distinct active sites: one for aminoacylation and one for editing. The misactivated threonine is translocated from the active site to the editing site.</text>
</comment>
<keyword evidence="2 11" id="KW-0963">Cytoplasm</keyword>
<dbReference type="GO" id="GO:0004832">
    <property type="term" value="F:valine-tRNA ligase activity"/>
    <property type="evidence" value="ECO:0007669"/>
    <property type="project" value="UniProtKB-UniRule"/>
</dbReference>
<reference evidence="15" key="1">
    <citation type="submission" date="2022-04" db="EMBL/GenBank/DDBJ databases">
        <title>Halocatena sp. nov., isolated from a salt lake.</title>
        <authorList>
            <person name="Cui H.-L."/>
        </authorList>
    </citation>
    <scope>NUCLEOTIDE SEQUENCE</scope>
    <source>
        <strain evidence="15">AD-1</strain>
    </source>
</reference>
<feature type="binding site" evidence="11">
    <location>
        <position position="555"/>
    </location>
    <ligand>
        <name>ATP</name>
        <dbReference type="ChEBI" id="CHEBI:30616"/>
    </ligand>
</feature>